<organism evidence="2">
    <name type="scientific">bioreactor metagenome</name>
    <dbReference type="NCBI Taxonomy" id="1076179"/>
    <lineage>
        <taxon>unclassified sequences</taxon>
        <taxon>metagenomes</taxon>
        <taxon>ecological metagenomes</taxon>
    </lineage>
</organism>
<dbReference type="PANTHER" id="PTHR10073:SF12">
    <property type="entry name" value="DNA MISMATCH REPAIR PROTEIN MLH1"/>
    <property type="match status" value="1"/>
</dbReference>
<feature type="domain" description="MutL C-terminal dimerisation" evidence="1">
    <location>
        <begin position="2"/>
        <end position="129"/>
    </location>
</feature>
<dbReference type="GO" id="GO:0140664">
    <property type="term" value="F:ATP-dependent DNA damage sensor activity"/>
    <property type="evidence" value="ECO:0007669"/>
    <property type="project" value="InterPro"/>
</dbReference>
<dbReference type="Pfam" id="PF08676">
    <property type="entry name" value="MutL_C"/>
    <property type="match status" value="1"/>
</dbReference>
<dbReference type="InterPro" id="IPR042121">
    <property type="entry name" value="MutL_C_regsub"/>
</dbReference>
<dbReference type="SMART" id="SM00853">
    <property type="entry name" value="MutL_C"/>
    <property type="match status" value="1"/>
</dbReference>
<dbReference type="Gene3D" id="3.30.1540.20">
    <property type="entry name" value="MutL, C-terminal domain, dimerisation subdomain"/>
    <property type="match status" value="1"/>
</dbReference>
<dbReference type="GO" id="GO:0016887">
    <property type="term" value="F:ATP hydrolysis activity"/>
    <property type="evidence" value="ECO:0007669"/>
    <property type="project" value="InterPro"/>
</dbReference>
<reference evidence="2" key="1">
    <citation type="submission" date="2019-08" db="EMBL/GenBank/DDBJ databases">
        <authorList>
            <person name="Kucharzyk K."/>
            <person name="Murdoch R.W."/>
            <person name="Higgins S."/>
            <person name="Loffler F."/>
        </authorList>
    </citation>
    <scope>NUCLEOTIDE SEQUENCE</scope>
</reference>
<evidence type="ECO:0000259" key="1">
    <source>
        <dbReference type="SMART" id="SM00853"/>
    </source>
</evidence>
<dbReference type="SUPFAM" id="SSF118116">
    <property type="entry name" value="DNA mismatch repair protein MutL"/>
    <property type="match status" value="1"/>
</dbReference>
<sequence length="173" mass="19831">MNELYLVDQHAAHEKILFEKYRKSIMNLQVISQILLTPLVLDLGHEDFPYYIENQEVFASCGFDIEVFGGNSIAIREVPMLLGKPNVKDLFYDIIENLKALGSGKTIDVKYDKIASLACKAAVKANDRLSDKEMEVLIEDLRYIDEPFTCPHGRPTIIKIGLQELEKRFKRIQ</sequence>
<dbReference type="EMBL" id="VSSQ01007863">
    <property type="protein sequence ID" value="MPM37202.1"/>
    <property type="molecule type" value="Genomic_DNA"/>
</dbReference>
<gene>
    <name evidence="2" type="primary">mutL_24</name>
    <name evidence="2" type="ORF">SDC9_83809</name>
</gene>
<dbReference type="PANTHER" id="PTHR10073">
    <property type="entry name" value="DNA MISMATCH REPAIR PROTEIN MLH, PMS, MUTL"/>
    <property type="match status" value="1"/>
</dbReference>
<evidence type="ECO:0000313" key="2">
    <source>
        <dbReference type="EMBL" id="MPM37202.1"/>
    </source>
</evidence>
<accession>A0A644Z8Q8</accession>
<dbReference type="GO" id="GO:0005524">
    <property type="term" value="F:ATP binding"/>
    <property type="evidence" value="ECO:0007669"/>
    <property type="project" value="InterPro"/>
</dbReference>
<dbReference type="InterPro" id="IPR038973">
    <property type="entry name" value="MutL/Mlh/Pms-like"/>
</dbReference>
<comment type="caution">
    <text evidence="2">The sequence shown here is derived from an EMBL/GenBank/DDBJ whole genome shotgun (WGS) entry which is preliminary data.</text>
</comment>
<dbReference type="GO" id="GO:0032300">
    <property type="term" value="C:mismatch repair complex"/>
    <property type="evidence" value="ECO:0007669"/>
    <property type="project" value="InterPro"/>
</dbReference>
<protein>
    <submittedName>
        <fullName evidence="2">DNA mismatch repair protein MutL</fullName>
    </submittedName>
</protein>
<dbReference type="Gene3D" id="3.30.1370.100">
    <property type="entry name" value="MutL, C-terminal domain, regulatory subdomain"/>
    <property type="match status" value="1"/>
</dbReference>
<dbReference type="InterPro" id="IPR014790">
    <property type="entry name" value="MutL_C"/>
</dbReference>
<name>A0A644Z8Q8_9ZZZZ</name>
<proteinExistence type="predicted"/>
<dbReference type="AlphaFoldDB" id="A0A644Z8Q8"/>
<dbReference type="GO" id="GO:0006298">
    <property type="term" value="P:mismatch repair"/>
    <property type="evidence" value="ECO:0007669"/>
    <property type="project" value="InterPro"/>
</dbReference>
<dbReference type="InterPro" id="IPR042120">
    <property type="entry name" value="MutL_C_dimsub"/>
</dbReference>
<dbReference type="InterPro" id="IPR037198">
    <property type="entry name" value="MutL_C_sf"/>
</dbReference>